<keyword evidence="3" id="KW-0904">Protein phosphatase</keyword>
<dbReference type="OMA" id="AFFPQKA"/>
<name>A0A0A2HMB0_CLOBO</name>
<dbReference type="CDD" id="cd16344">
    <property type="entry name" value="LMWPAP"/>
    <property type="match status" value="1"/>
</dbReference>
<evidence type="ECO:0000313" key="7">
    <source>
        <dbReference type="EMBL" id="NFJ08326.1"/>
    </source>
</evidence>
<dbReference type="Gene3D" id="3.40.50.2300">
    <property type="match status" value="1"/>
</dbReference>
<evidence type="ECO:0000313" key="9">
    <source>
        <dbReference type="Proteomes" id="UP000480039"/>
    </source>
</evidence>
<feature type="active site" description="Nucleophile" evidence="4">
    <location>
        <position position="13"/>
    </location>
</feature>
<feature type="domain" description="Phosphotyrosine protein phosphatase I" evidence="5">
    <location>
        <begin position="1"/>
        <end position="143"/>
    </location>
</feature>
<dbReference type="Pfam" id="PF01451">
    <property type="entry name" value="LMWPc"/>
    <property type="match status" value="1"/>
</dbReference>
<evidence type="ECO:0000256" key="2">
    <source>
        <dbReference type="ARBA" id="ARBA00022801"/>
    </source>
</evidence>
<dbReference type="InterPro" id="IPR017867">
    <property type="entry name" value="Tyr_phospatase_low_mol_wt"/>
</dbReference>
<dbReference type="GO" id="GO:0004725">
    <property type="term" value="F:protein tyrosine phosphatase activity"/>
    <property type="evidence" value="ECO:0007669"/>
    <property type="project" value="InterPro"/>
</dbReference>
<evidence type="ECO:0000313" key="11">
    <source>
        <dbReference type="Proteomes" id="UP000663464"/>
    </source>
</evidence>
<accession>A0A0A2HMB0</accession>
<dbReference type="PANTHER" id="PTHR11717">
    <property type="entry name" value="LOW MOLECULAR WEIGHT PROTEIN TYROSINE PHOSPHATASE"/>
    <property type="match status" value="1"/>
</dbReference>
<evidence type="ECO:0000313" key="8">
    <source>
        <dbReference type="EMBL" id="QRI53711.1"/>
    </source>
</evidence>
<proteinExistence type="inferred from homology"/>
<feature type="active site" description="Nucleophile" evidence="4">
    <location>
        <position position="7"/>
    </location>
</feature>
<dbReference type="Proteomes" id="UP000482543">
    <property type="component" value="Unassembled WGS sequence"/>
</dbReference>
<reference evidence="9 10" key="2">
    <citation type="submission" date="2019-04" db="EMBL/GenBank/DDBJ databases">
        <title>Genome sequencing of Clostridium botulinum Groups I-IV and Clostridium butyricum.</title>
        <authorList>
            <person name="Brunt J."/>
            <person name="Van Vliet A.H.M."/>
            <person name="Stringer S.C."/>
            <person name="Carter A.T."/>
            <person name="Peck M.W."/>
        </authorList>
    </citation>
    <scope>NUCLEOTIDE SEQUENCE [LARGE SCALE GENOMIC DNA]</scope>
    <source>
        <strain evidence="7 9">Colworth BL30</strain>
        <strain evidence="6 10">IFR 15/034</strain>
    </source>
</reference>
<dbReference type="InterPro" id="IPR050438">
    <property type="entry name" value="LMW_PTPase"/>
</dbReference>
<evidence type="ECO:0000256" key="3">
    <source>
        <dbReference type="ARBA" id="ARBA00022912"/>
    </source>
</evidence>
<dbReference type="SUPFAM" id="SSF52788">
    <property type="entry name" value="Phosphotyrosine protein phosphatases I"/>
    <property type="match status" value="1"/>
</dbReference>
<reference evidence="8" key="3">
    <citation type="submission" date="2021-02" db="EMBL/GenBank/DDBJ databases">
        <authorList>
            <person name="Dover N."/>
            <person name="Barash J.R."/>
            <person name="Bell J.M."/>
            <person name="Sylvester M.D."/>
            <person name="Arnon S."/>
        </authorList>
    </citation>
    <scope>NUCLEOTIDE SEQUENCE</scope>
    <source>
        <strain evidence="8">IBCA10-7060</strain>
    </source>
</reference>
<evidence type="ECO:0000256" key="4">
    <source>
        <dbReference type="PIRSR" id="PIRSR617867-1"/>
    </source>
</evidence>
<gene>
    <name evidence="7" type="ORF">FC871_07490</name>
    <name evidence="6" type="ORF">FC964_15130</name>
    <name evidence="8" type="ORF">JQS73_00830</name>
</gene>
<dbReference type="RefSeq" id="WP_003360560.1">
    <property type="nucleotide sequence ID" value="NZ_AP014696.1"/>
</dbReference>
<sequence>MNILFVCTGNTCRSFMAEAIFNSLNNMEELTAKSAGIAVVPGSVSSSNACKIINEDINIDLSNREAIQLDEEILDQSDLILTMTYSAKDLLSNLSLEDSDRIFCITEYVGQKGEILDPFGGDIEVYKNTYEQLKNIILLLLKKLKEDRQN</sequence>
<dbReference type="Proteomes" id="UP000663464">
    <property type="component" value="Chromosome"/>
</dbReference>
<dbReference type="PANTHER" id="PTHR11717:SF31">
    <property type="entry name" value="LOW MOLECULAR WEIGHT PROTEIN-TYROSINE-PHOSPHATASE ETP-RELATED"/>
    <property type="match status" value="1"/>
</dbReference>
<dbReference type="PRINTS" id="PR00719">
    <property type="entry name" value="LMWPTPASE"/>
</dbReference>
<evidence type="ECO:0000256" key="1">
    <source>
        <dbReference type="ARBA" id="ARBA00011063"/>
    </source>
</evidence>
<protein>
    <submittedName>
        <fullName evidence="7">Low molecular weight protein arginine phosphatase</fullName>
    </submittedName>
</protein>
<evidence type="ECO:0000313" key="10">
    <source>
        <dbReference type="Proteomes" id="UP000482543"/>
    </source>
</evidence>
<dbReference type="InterPro" id="IPR036196">
    <property type="entry name" value="Ptyr_pPase_sf"/>
</dbReference>
<feature type="active site" description="Proton donor" evidence="4">
    <location>
        <position position="117"/>
    </location>
</feature>
<dbReference type="SMART" id="SM00226">
    <property type="entry name" value="LMWPc"/>
    <property type="match status" value="1"/>
</dbReference>
<dbReference type="AlphaFoldDB" id="A0A0A2HMB0"/>
<evidence type="ECO:0000259" key="5">
    <source>
        <dbReference type="SMART" id="SM00226"/>
    </source>
</evidence>
<dbReference type="EMBL" id="CP069280">
    <property type="protein sequence ID" value="QRI53711.1"/>
    <property type="molecule type" value="Genomic_DNA"/>
</dbReference>
<dbReference type="InterPro" id="IPR023485">
    <property type="entry name" value="Ptyr_pPase"/>
</dbReference>
<comment type="similarity">
    <text evidence="1">Belongs to the low molecular weight phosphotyrosine protein phosphatase family.</text>
</comment>
<dbReference type="EMBL" id="SWQE01000003">
    <property type="protein sequence ID" value="NFJ08326.1"/>
    <property type="molecule type" value="Genomic_DNA"/>
</dbReference>
<reference evidence="8 11" key="1">
    <citation type="journal article" date="2014" name="J. Infect. Dis.">
        <title>Molecular characterization of a novel botulinum neurotoxin type H gene.</title>
        <authorList>
            <person name="Dover N."/>
            <person name="Barash J.R."/>
            <person name="Hill K.K."/>
            <person name="Xie G."/>
            <person name="Arnon S.S."/>
        </authorList>
    </citation>
    <scope>NUCLEOTIDE SEQUENCE [LARGE SCALE GENOMIC DNA]</scope>
    <source>
        <strain evidence="8 11">IBCA10-7060</strain>
    </source>
</reference>
<dbReference type="Proteomes" id="UP000480039">
    <property type="component" value="Unassembled WGS sequence"/>
</dbReference>
<dbReference type="EMBL" id="SWRJ01000005">
    <property type="protein sequence ID" value="NFI22670.1"/>
    <property type="molecule type" value="Genomic_DNA"/>
</dbReference>
<organism evidence="7 9">
    <name type="scientific">Clostridium botulinum</name>
    <dbReference type="NCBI Taxonomy" id="1491"/>
    <lineage>
        <taxon>Bacteria</taxon>
        <taxon>Bacillati</taxon>
        <taxon>Bacillota</taxon>
        <taxon>Clostridia</taxon>
        <taxon>Eubacteriales</taxon>
        <taxon>Clostridiaceae</taxon>
        <taxon>Clostridium</taxon>
    </lineage>
</organism>
<keyword evidence="2" id="KW-0378">Hydrolase</keyword>
<evidence type="ECO:0000313" key="6">
    <source>
        <dbReference type="EMBL" id="NFI22670.1"/>
    </source>
</evidence>